<keyword evidence="2" id="KW-1185">Reference proteome</keyword>
<sequence length="584" mass="65515">MSLQVVSNPLAVSLTTEDPQFSATYWKKRFDARHPSPHPAIATLDIEYSELAKAWKRLQELLPLSEQVLFEERPQTSQDVQALIRSIQAPWASHTQQQLFSHSSALCDAFLATLDLHTIPLKALPSQHFYSSLLYGTLQTIIKARRQASSKYPRVMDGVMKALVKVNQSISLPEQSEPLQIANDSIPALANFYSHLFFFLGELMDWYARRFKCRLLQSPHEDVYLDFCNLITSIQNSARGFTRTFGDPAVLNDGDDETGVSMMQHTYLYLWEDARLSQIGKRNTERRFAAQNALTRLLIWEIQQSAEQRSNLRDSRGQLLAQMFDRASQQLRPNGEQHSAMVCLTTASGQDLLIAATPTEKQKHKYTRVELQLASAHLEEYFDDDDQLVGYEPTDVVVEEDVIESLKQWSTDTYSQILAVGSVPKSASASPFTLIATCYANLARNIKLPVIACSCSIPPTAKDGMTLFQQGLIALVYSLIRQLLEYLPPVVNGSSTHTVKAENFTLLDGTLASWKEVLSLVDTLLNYAPPLLIPVHRRVHTVAASNSCDPYPTAIGLDSWTAKRPAQDPLHRYWTTGVAGRDSV</sequence>
<dbReference type="RefSeq" id="XP_026607571.1">
    <property type="nucleotide sequence ID" value="XM_026744408.1"/>
</dbReference>
<protein>
    <submittedName>
        <fullName evidence="1">Uncharacterized protein</fullName>
    </submittedName>
</protein>
<dbReference type="EMBL" id="PVWQ01000002">
    <property type="protein sequence ID" value="RDW90617.1"/>
    <property type="molecule type" value="Genomic_DNA"/>
</dbReference>
<accession>A0A3D8SWB5</accession>
<comment type="caution">
    <text evidence="1">The sequence shown here is derived from an EMBL/GenBank/DDBJ whole genome shotgun (WGS) entry which is preliminary data.</text>
</comment>
<gene>
    <name evidence="1" type="ORF">DSM5745_02392</name>
</gene>
<organism evidence="1 2">
    <name type="scientific">Aspergillus mulundensis</name>
    <dbReference type="NCBI Taxonomy" id="1810919"/>
    <lineage>
        <taxon>Eukaryota</taxon>
        <taxon>Fungi</taxon>
        <taxon>Dikarya</taxon>
        <taxon>Ascomycota</taxon>
        <taxon>Pezizomycotina</taxon>
        <taxon>Eurotiomycetes</taxon>
        <taxon>Eurotiomycetidae</taxon>
        <taxon>Eurotiales</taxon>
        <taxon>Aspergillaceae</taxon>
        <taxon>Aspergillus</taxon>
        <taxon>Aspergillus subgen. Nidulantes</taxon>
    </lineage>
</organism>
<dbReference type="GeneID" id="38112762"/>
<name>A0A3D8SWB5_9EURO</name>
<dbReference type="Proteomes" id="UP000256690">
    <property type="component" value="Unassembled WGS sequence"/>
</dbReference>
<evidence type="ECO:0000313" key="1">
    <source>
        <dbReference type="EMBL" id="RDW90617.1"/>
    </source>
</evidence>
<proteinExistence type="predicted"/>
<reference evidence="1 2" key="1">
    <citation type="journal article" date="2018" name="IMA Fungus">
        <title>IMA Genome-F 9: Draft genome sequence of Annulohypoxylon stygium, Aspergillus mulundensis, Berkeleyomyces basicola (syn. Thielaviopsis basicola), Ceratocystis smalleyi, two Cercospora beticola strains, Coleophoma cylindrospora, Fusarium fracticaudum, Phialophora cf. hyalina, and Morchella septimelata.</title>
        <authorList>
            <person name="Wingfield B.D."/>
            <person name="Bills G.F."/>
            <person name="Dong Y."/>
            <person name="Huang W."/>
            <person name="Nel W.J."/>
            <person name="Swalarsk-Parry B.S."/>
            <person name="Vaghefi N."/>
            <person name="Wilken P.M."/>
            <person name="An Z."/>
            <person name="de Beer Z.W."/>
            <person name="De Vos L."/>
            <person name="Chen L."/>
            <person name="Duong T.A."/>
            <person name="Gao Y."/>
            <person name="Hammerbacher A."/>
            <person name="Kikkert J.R."/>
            <person name="Li Y."/>
            <person name="Li H."/>
            <person name="Li K."/>
            <person name="Li Q."/>
            <person name="Liu X."/>
            <person name="Ma X."/>
            <person name="Naidoo K."/>
            <person name="Pethybridge S.J."/>
            <person name="Sun J."/>
            <person name="Steenkamp E.T."/>
            <person name="van der Nest M.A."/>
            <person name="van Wyk S."/>
            <person name="Wingfield M.J."/>
            <person name="Xiong C."/>
            <person name="Yue Q."/>
            <person name="Zhang X."/>
        </authorList>
    </citation>
    <scope>NUCLEOTIDE SEQUENCE [LARGE SCALE GENOMIC DNA]</scope>
    <source>
        <strain evidence="1 2">DSM 5745</strain>
    </source>
</reference>
<evidence type="ECO:0000313" key="2">
    <source>
        <dbReference type="Proteomes" id="UP000256690"/>
    </source>
</evidence>
<dbReference type="STRING" id="1810919.A0A3D8SWB5"/>
<dbReference type="OrthoDB" id="4840035at2759"/>
<dbReference type="AlphaFoldDB" id="A0A3D8SWB5"/>